<gene>
    <name evidence="8" type="ORF">GSOID_T00024302001</name>
</gene>
<evidence type="ECO:0000256" key="1">
    <source>
        <dbReference type="ARBA" id="ARBA00004123"/>
    </source>
</evidence>
<comment type="similarity">
    <text evidence="3">Belongs to the exportin family.</text>
</comment>
<dbReference type="InterPro" id="IPR016024">
    <property type="entry name" value="ARM-type_fold"/>
</dbReference>
<reference evidence="8" key="1">
    <citation type="journal article" date="2010" name="Science">
        <title>Plasticity of animal genome architecture unmasked by rapid evolution of a pelagic tunicate.</title>
        <authorList>
            <person name="Denoeud F."/>
            <person name="Henriet S."/>
            <person name="Mungpakdee S."/>
            <person name="Aury J.M."/>
            <person name="Da Silva C."/>
            <person name="Brinkmann H."/>
            <person name="Mikhaleva J."/>
            <person name="Olsen L.C."/>
            <person name="Jubin C."/>
            <person name="Canestro C."/>
            <person name="Bouquet J.M."/>
            <person name="Danks G."/>
            <person name="Poulain J."/>
            <person name="Campsteijn C."/>
            <person name="Adamski M."/>
            <person name="Cross I."/>
            <person name="Yadetie F."/>
            <person name="Muffato M."/>
            <person name="Louis A."/>
            <person name="Butcher S."/>
            <person name="Tsagkogeorga G."/>
            <person name="Konrad A."/>
            <person name="Singh S."/>
            <person name="Jensen M.F."/>
            <person name="Cong E.H."/>
            <person name="Eikeseth-Otteraa H."/>
            <person name="Noel B."/>
            <person name="Anthouard V."/>
            <person name="Porcel B.M."/>
            <person name="Kachouri-Lafond R."/>
            <person name="Nishino A."/>
            <person name="Ugolini M."/>
            <person name="Chourrout P."/>
            <person name="Nishida H."/>
            <person name="Aasland R."/>
            <person name="Huzurbazar S."/>
            <person name="Westhof E."/>
            <person name="Delsuc F."/>
            <person name="Lehrach H."/>
            <person name="Reinhardt R."/>
            <person name="Weissenbach J."/>
            <person name="Roy S.W."/>
            <person name="Artiguenave F."/>
            <person name="Postlethwait J.H."/>
            <person name="Manak J.R."/>
            <person name="Thompson E.M."/>
            <person name="Jaillon O."/>
            <person name="Du Pasquier L."/>
            <person name="Boudinot P."/>
            <person name="Liberles D.A."/>
            <person name="Volff J.N."/>
            <person name="Philippe H."/>
            <person name="Lenhard B."/>
            <person name="Roest Crollius H."/>
            <person name="Wincker P."/>
            <person name="Chourrout D."/>
        </authorList>
    </citation>
    <scope>NUCLEOTIDE SEQUENCE [LARGE SCALE GENOMIC DNA]</scope>
</reference>
<organism evidence="8">
    <name type="scientific">Oikopleura dioica</name>
    <name type="common">Tunicate</name>
    <dbReference type="NCBI Taxonomy" id="34765"/>
    <lineage>
        <taxon>Eukaryota</taxon>
        <taxon>Metazoa</taxon>
        <taxon>Chordata</taxon>
        <taxon>Tunicata</taxon>
        <taxon>Appendicularia</taxon>
        <taxon>Copelata</taxon>
        <taxon>Oikopleuridae</taxon>
        <taxon>Oikopleura</taxon>
    </lineage>
</organism>
<dbReference type="EMBL" id="FN654493">
    <property type="protein sequence ID" value="CBY34285.1"/>
    <property type="molecule type" value="Genomic_DNA"/>
</dbReference>
<dbReference type="GO" id="GO:0006611">
    <property type="term" value="P:protein export from nucleus"/>
    <property type="evidence" value="ECO:0007669"/>
    <property type="project" value="InterPro"/>
</dbReference>
<dbReference type="InterPro" id="IPR040016">
    <property type="entry name" value="XPO6"/>
</dbReference>
<dbReference type="GO" id="GO:0005737">
    <property type="term" value="C:cytoplasm"/>
    <property type="evidence" value="ECO:0007669"/>
    <property type="project" value="UniProtKB-SubCell"/>
</dbReference>
<evidence type="ECO:0000256" key="4">
    <source>
        <dbReference type="ARBA" id="ARBA00022448"/>
    </source>
</evidence>
<evidence type="ECO:0008006" key="9">
    <source>
        <dbReference type="Google" id="ProtNLM"/>
    </source>
</evidence>
<evidence type="ECO:0000256" key="3">
    <source>
        <dbReference type="ARBA" id="ARBA00009466"/>
    </source>
</evidence>
<accession>E4YFL1</accession>
<dbReference type="GO" id="GO:0005049">
    <property type="term" value="F:nuclear export signal receptor activity"/>
    <property type="evidence" value="ECO:0007669"/>
    <property type="project" value="InterPro"/>
</dbReference>
<keyword evidence="5" id="KW-0963">Cytoplasm</keyword>
<dbReference type="PANTHER" id="PTHR21452:SF4">
    <property type="entry name" value="EXPORTIN-6"/>
    <property type="match status" value="1"/>
</dbReference>
<name>E4YFL1_OIKDI</name>
<keyword evidence="6" id="KW-0653">Protein transport</keyword>
<evidence type="ECO:0000256" key="5">
    <source>
        <dbReference type="ARBA" id="ARBA00022490"/>
    </source>
</evidence>
<dbReference type="GO" id="GO:0005634">
    <property type="term" value="C:nucleus"/>
    <property type="evidence" value="ECO:0007669"/>
    <property type="project" value="UniProtKB-SubCell"/>
</dbReference>
<comment type="subcellular location">
    <subcellularLocation>
        <location evidence="2">Cytoplasm</location>
    </subcellularLocation>
    <subcellularLocation>
        <location evidence="1">Nucleus</location>
    </subcellularLocation>
</comment>
<dbReference type="PANTHER" id="PTHR21452">
    <property type="entry name" value="EXPORTIN-6"/>
    <property type="match status" value="1"/>
</dbReference>
<evidence type="ECO:0000256" key="7">
    <source>
        <dbReference type="ARBA" id="ARBA00023242"/>
    </source>
</evidence>
<keyword evidence="7" id="KW-0539">Nucleus</keyword>
<dbReference type="Proteomes" id="UP000011014">
    <property type="component" value="Unassembled WGS sequence"/>
</dbReference>
<evidence type="ECO:0000256" key="2">
    <source>
        <dbReference type="ARBA" id="ARBA00004496"/>
    </source>
</evidence>
<protein>
    <recommendedName>
        <fullName evidence="9">Exportin-1/Importin-beta-like domain-containing protein</fullName>
    </recommendedName>
</protein>
<evidence type="ECO:0000256" key="6">
    <source>
        <dbReference type="ARBA" id="ARBA00022927"/>
    </source>
</evidence>
<dbReference type="AlphaFoldDB" id="E4YFL1"/>
<evidence type="ECO:0000313" key="8">
    <source>
        <dbReference type="EMBL" id="CBY34285.1"/>
    </source>
</evidence>
<sequence>MTRLRPKVHEVILAQPDLILLVVTDSLQKLTNFAENKAELLIAIKLLGVLGSIYSLSVESLGDCFKHVVSFAVKPTEENVDIAAQILESIIDFVSGKNKSCSTVIADYRANATSLAVFSSILESVFQVIATLTENEQSESSFLHWNSGNNYVPRLVHICRVFMSSHFTYFESQKNFPIMDLLSILFKFTFSQKTTEAFLACLEIWDEFLDQLMVLEWSKFMGERPSVTYQELLVSLFNESLNKAQMQFSADLLLSLDAQETDESGETERSSFITANIEIIARICCLKPMDILSALIPTLKSTVSQFLAEPQSFTDAKILDLGTLLQVAGRLTEHFLGEALDFDKFEDDVKALIELILELAEKLYQVLVSKSSTNSLIELHCQVLSSLRPYQHWLAQFYAKAQNTLSIDTKEKLESAPIVHLSRKVLHISIPVLLLEPTKEAQKVQKVAAQLVQCWASIVRPHFVEILESELNELYSIGGIGPNPKNIPLAEETKNIVLRALASLFLLPYPNTTQADQKWNERAKLFACLIESQPAKFDFVSSCCFLVYSESVACRKSCAAGIRNIIYEAVPRINTFNVDIKETKAAMSLTSDYFNCMKQEATKDMELCRRTVQACFEGFSVEKANQLLLKEDGVQFLENMTKIISSVVEYCKDAEILPVVLNLTMNIILPASETSPPVHAAGLSLLKRIISVKYRYFFPGSVLSSHFKSNTAGSSHPKITNEQTLFQIIRYFITAITSTDLTLSRNALNLLLELQKERKFFSNDAVRVNINPLIVRAISSTLLAGQHLIIEDELITLLHHTFYENKVCDLQSIFTDSLPKHLTSYAVPSLNTDFPTFLSIIRSVLNVSRG</sequence>
<proteinExistence type="inferred from homology"/>
<keyword evidence="4" id="KW-0813">Transport</keyword>
<dbReference type="SUPFAM" id="SSF48371">
    <property type="entry name" value="ARM repeat"/>
    <property type="match status" value="1"/>
</dbReference>